<comment type="caution">
    <text evidence="5">The sequence shown here is derived from an EMBL/GenBank/DDBJ whole genome shotgun (WGS) entry which is preliminary data.</text>
</comment>
<keyword evidence="1" id="KW-0805">Transcription regulation</keyword>
<reference evidence="5 6" key="1">
    <citation type="submission" date="2024-03" db="EMBL/GenBank/DDBJ databases">
        <title>Novel species of the genus Variovorax.</title>
        <authorList>
            <person name="Liu Q."/>
            <person name="Xin Y.-H."/>
        </authorList>
    </citation>
    <scope>NUCLEOTIDE SEQUENCE [LARGE SCALE GENOMIC DNA]</scope>
    <source>
        <strain evidence="5 6">KACC 18501</strain>
    </source>
</reference>
<dbReference type="Pfam" id="PF14525">
    <property type="entry name" value="AraC_binding_2"/>
    <property type="match status" value="1"/>
</dbReference>
<proteinExistence type="predicted"/>
<protein>
    <submittedName>
        <fullName evidence="5">AraC family transcriptional regulator</fullName>
    </submittedName>
</protein>
<dbReference type="RefSeq" id="WP_340363571.1">
    <property type="nucleotide sequence ID" value="NZ_JBBKZV010000005.1"/>
</dbReference>
<evidence type="ECO:0000259" key="4">
    <source>
        <dbReference type="PROSITE" id="PS01124"/>
    </source>
</evidence>
<accession>A0ABU8VXH9</accession>
<dbReference type="EMBL" id="JBBKZV010000005">
    <property type="protein sequence ID" value="MEJ8822524.1"/>
    <property type="molecule type" value="Genomic_DNA"/>
</dbReference>
<gene>
    <name evidence="5" type="ORF">WKW80_10805</name>
</gene>
<evidence type="ECO:0000313" key="5">
    <source>
        <dbReference type="EMBL" id="MEJ8822524.1"/>
    </source>
</evidence>
<evidence type="ECO:0000256" key="2">
    <source>
        <dbReference type="ARBA" id="ARBA00023125"/>
    </source>
</evidence>
<dbReference type="SMART" id="SM00342">
    <property type="entry name" value="HTH_ARAC"/>
    <property type="match status" value="1"/>
</dbReference>
<keyword evidence="6" id="KW-1185">Reference proteome</keyword>
<keyword evidence="3" id="KW-0804">Transcription</keyword>
<dbReference type="InterPro" id="IPR050204">
    <property type="entry name" value="AraC_XylS_family_regulators"/>
</dbReference>
<evidence type="ECO:0000256" key="1">
    <source>
        <dbReference type="ARBA" id="ARBA00023015"/>
    </source>
</evidence>
<dbReference type="Pfam" id="PF12833">
    <property type="entry name" value="HTH_18"/>
    <property type="match status" value="1"/>
</dbReference>
<keyword evidence="2" id="KW-0238">DNA-binding</keyword>
<dbReference type="PANTHER" id="PTHR46796:SF12">
    <property type="entry name" value="HTH-TYPE DNA-BINDING TRANSCRIPTIONAL ACTIVATOR EUTR"/>
    <property type="match status" value="1"/>
</dbReference>
<feature type="domain" description="HTH araC/xylS-type" evidence="4">
    <location>
        <begin position="238"/>
        <end position="337"/>
    </location>
</feature>
<evidence type="ECO:0000256" key="3">
    <source>
        <dbReference type="ARBA" id="ARBA00023163"/>
    </source>
</evidence>
<organism evidence="5 6">
    <name type="scientific">Variovorax humicola</name>
    <dbReference type="NCBI Taxonomy" id="1769758"/>
    <lineage>
        <taxon>Bacteria</taxon>
        <taxon>Pseudomonadati</taxon>
        <taxon>Pseudomonadota</taxon>
        <taxon>Betaproteobacteria</taxon>
        <taxon>Burkholderiales</taxon>
        <taxon>Comamonadaceae</taxon>
        <taxon>Variovorax</taxon>
    </lineage>
</organism>
<dbReference type="Gene3D" id="1.10.10.60">
    <property type="entry name" value="Homeodomain-like"/>
    <property type="match status" value="1"/>
</dbReference>
<dbReference type="PANTHER" id="PTHR46796">
    <property type="entry name" value="HTH-TYPE TRANSCRIPTIONAL ACTIVATOR RHAS-RELATED"/>
    <property type="match status" value="1"/>
</dbReference>
<dbReference type="SUPFAM" id="SSF46689">
    <property type="entry name" value="Homeodomain-like"/>
    <property type="match status" value="1"/>
</dbReference>
<evidence type="ECO:0000313" key="6">
    <source>
        <dbReference type="Proteomes" id="UP001363010"/>
    </source>
</evidence>
<dbReference type="InterPro" id="IPR018060">
    <property type="entry name" value="HTH_AraC"/>
</dbReference>
<sequence>MSMATKAEVLSPLYRNCLFTSDGRADAHDLVSRELADHVLRWKSGIPDAALFKGSLSRLSIYLLRYGAEVEVTPRPFDGFTLVHTSLVGGAEVECDGQKIVIAQGRTAVLSPRSHVRLRWYPGTQQLITKVPHALLRELTDSDAKDDTLLPPGFLVARGHSSQWDLIAHSLLNALAMPAESALHGKWIDHFERNVALFLLSHQDPACSIQRGPGIPALQALGDAKESLVGAGDSKRMNMILEYMDARLGAPLSLEDLAIAAHVSIRTINELCHRHHGVTPMVLLRNMRLDAARARLRALPDQSITETALSFGFGHLGRFSGYYFERFGELPRQTQVKSTQ</sequence>
<dbReference type="InterPro" id="IPR009057">
    <property type="entry name" value="Homeodomain-like_sf"/>
</dbReference>
<dbReference type="InterPro" id="IPR035418">
    <property type="entry name" value="AraC-bd_2"/>
</dbReference>
<dbReference type="PROSITE" id="PS01124">
    <property type="entry name" value="HTH_ARAC_FAMILY_2"/>
    <property type="match status" value="1"/>
</dbReference>
<name>A0ABU8VXH9_9BURK</name>
<dbReference type="Proteomes" id="UP001363010">
    <property type="component" value="Unassembled WGS sequence"/>
</dbReference>